<dbReference type="STRING" id="535722.E4UWB4"/>
<dbReference type="EMBL" id="DS989825">
    <property type="protein sequence ID" value="EFR02509.1"/>
    <property type="molecule type" value="Genomic_DNA"/>
</dbReference>
<dbReference type="InterPro" id="IPR036964">
    <property type="entry name" value="RASGEF_cat_dom_sf"/>
</dbReference>
<dbReference type="InterPro" id="IPR023578">
    <property type="entry name" value="Ras_GEF_dom_sf"/>
</dbReference>
<dbReference type="SUPFAM" id="SSF48366">
    <property type="entry name" value="Ras GEF"/>
    <property type="match status" value="1"/>
</dbReference>
<dbReference type="Proteomes" id="UP000002669">
    <property type="component" value="Unassembled WGS sequence"/>
</dbReference>
<keyword evidence="3" id="KW-1185">Reference proteome</keyword>
<dbReference type="GO" id="GO:0007264">
    <property type="term" value="P:small GTPase-mediated signal transduction"/>
    <property type="evidence" value="ECO:0007669"/>
    <property type="project" value="InterPro"/>
</dbReference>
<name>E4UWB4_ARTGP</name>
<dbReference type="GeneID" id="10028196"/>
<dbReference type="RefSeq" id="XP_003172920.1">
    <property type="nucleotide sequence ID" value="XM_003172872.1"/>
</dbReference>
<dbReference type="OMA" id="IPYLQEC"/>
<sequence>MAYPRHMDSSLFIRQGSPLRHGNQPHSWHGRAIGSQRALSHPAIRLHQGRTDRSSSEPLPSTRPEPTFSFQLALPQFYVPYRWWEDGASMILWAFDHQDIKRLLRFRLYENDELPRHVLQNRNADVVSGFLASLLLTEQGLFSLELSHHDKVEEILGLCQLRSVPVEPWRWHPNYSYNAEPQTIASYIDVESSRQFQAVPFEDWIRYALGYPTESIQWFFSQHKQLHDIVSAHLDLFPGEFDTYVEVERHLRGGSPFAQYVLLQCLSVRGLLDSEVPDQSNQWVVGFIIRPIQELFKAHLTGLPSMLKKLSVLALSFERKYRTSVEIDWSAPFEANPAYLNDFFAFREVEPLARKLTHIDTREFSSLSVQSFVEDTATLRLLSGRWHLLCSSTEECCLALPEMATFFKSCICVLHRLRNYYSATAILYGLQKANINDFDLFLEQDDSPQQYAINISSHCFKLMDSASNYAFYRETMKVRPGIPFLLPHIVEYQSHGENAIVAMFPLCIH</sequence>
<evidence type="ECO:0000313" key="2">
    <source>
        <dbReference type="EMBL" id="EFR02509.1"/>
    </source>
</evidence>
<dbReference type="InParanoid" id="E4UWB4"/>
<dbReference type="Pfam" id="PF00617">
    <property type="entry name" value="RasGEF"/>
    <property type="match status" value="1"/>
</dbReference>
<dbReference type="eggNOG" id="ENOG502TBTA">
    <property type="taxonomic scope" value="Eukaryota"/>
</dbReference>
<gene>
    <name evidence="2" type="ORF">MGYG_05504</name>
</gene>
<feature type="domain" description="Ras-GEF" evidence="1">
    <location>
        <begin position="352"/>
        <end position="485"/>
    </location>
</feature>
<dbReference type="HOGENOM" id="CLU_048480_0_0_1"/>
<dbReference type="OrthoDB" id="4312812at2759"/>
<protein>
    <recommendedName>
        <fullName evidence="1">Ras-GEF domain-containing protein</fullName>
    </recommendedName>
</protein>
<reference evidence="3" key="1">
    <citation type="journal article" date="2012" name="MBio">
        <title>Comparative genome analysis of Trichophyton rubrum and related dermatophytes reveals candidate genes involved in infection.</title>
        <authorList>
            <person name="Martinez D.A."/>
            <person name="Oliver B.G."/>
            <person name="Graeser Y."/>
            <person name="Goldberg J.M."/>
            <person name="Li W."/>
            <person name="Martinez-Rossi N.M."/>
            <person name="Monod M."/>
            <person name="Shelest E."/>
            <person name="Barton R.C."/>
            <person name="Birch E."/>
            <person name="Brakhage A.A."/>
            <person name="Chen Z."/>
            <person name="Gurr S.J."/>
            <person name="Heiman D."/>
            <person name="Heitman J."/>
            <person name="Kosti I."/>
            <person name="Rossi A."/>
            <person name="Saif S."/>
            <person name="Samalova M."/>
            <person name="Saunders C.W."/>
            <person name="Shea T."/>
            <person name="Summerbell R.C."/>
            <person name="Xu J."/>
            <person name="Young S."/>
            <person name="Zeng Q."/>
            <person name="Birren B.W."/>
            <person name="Cuomo C.A."/>
            <person name="White T.C."/>
        </authorList>
    </citation>
    <scope>NUCLEOTIDE SEQUENCE [LARGE SCALE GENOMIC DNA]</scope>
    <source>
        <strain evidence="3">ATCC MYA-4604 / CBS 118893</strain>
    </source>
</reference>
<accession>E4UWB4</accession>
<evidence type="ECO:0000313" key="3">
    <source>
        <dbReference type="Proteomes" id="UP000002669"/>
    </source>
</evidence>
<dbReference type="Gene3D" id="1.10.840.10">
    <property type="entry name" value="Ras guanine-nucleotide exchange factors catalytic domain"/>
    <property type="match status" value="1"/>
</dbReference>
<dbReference type="AlphaFoldDB" id="E4UWB4"/>
<dbReference type="GO" id="GO:0005085">
    <property type="term" value="F:guanyl-nucleotide exchange factor activity"/>
    <property type="evidence" value="ECO:0007669"/>
    <property type="project" value="InterPro"/>
</dbReference>
<dbReference type="VEuPathDB" id="FungiDB:MGYG_05504"/>
<evidence type="ECO:0000259" key="1">
    <source>
        <dbReference type="Pfam" id="PF00617"/>
    </source>
</evidence>
<proteinExistence type="predicted"/>
<dbReference type="InterPro" id="IPR001895">
    <property type="entry name" value="RASGEF_cat_dom"/>
</dbReference>
<organism evidence="3">
    <name type="scientific">Arthroderma gypseum (strain ATCC MYA-4604 / CBS 118893)</name>
    <name type="common">Microsporum gypseum</name>
    <dbReference type="NCBI Taxonomy" id="535722"/>
    <lineage>
        <taxon>Eukaryota</taxon>
        <taxon>Fungi</taxon>
        <taxon>Dikarya</taxon>
        <taxon>Ascomycota</taxon>
        <taxon>Pezizomycotina</taxon>
        <taxon>Eurotiomycetes</taxon>
        <taxon>Eurotiomycetidae</taxon>
        <taxon>Onygenales</taxon>
        <taxon>Arthrodermataceae</taxon>
        <taxon>Nannizzia</taxon>
    </lineage>
</organism>